<feature type="compositionally biased region" description="Polar residues" evidence="2">
    <location>
        <begin position="440"/>
        <end position="455"/>
    </location>
</feature>
<feature type="compositionally biased region" description="Basic and acidic residues" evidence="2">
    <location>
        <begin position="252"/>
        <end position="268"/>
    </location>
</feature>
<feature type="compositionally biased region" description="Basic residues" evidence="2">
    <location>
        <begin position="74"/>
        <end position="85"/>
    </location>
</feature>
<dbReference type="RefSeq" id="XP_012334100.1">
    <property type="nucleotide sequence ID" value="XM_012478677.1"/>
</dbReference>
<feature type="compositionally biased region" description="Basic and acidic residues" evidence="2">
    <location>
        <begin position="397"/>
        <end position="407"/>
    </location>
</feature>
<evidence type="ECO:0008006" key="5">
    <source>
        <dbReference type="Google" id="ProtNLM"/>
    </source>
</evidence>
<dbReference type="OrthoDB" id="440566at2759"/>
<accession>A0A0D9QR09</accession>
<feature type="compositionally biased region" description="Basic residues" evidence="2">
    <location>
        <begin position="126"/>
        <end position="152"/>
    </location>
</feature>
<dbReference type="Pfam" id="PF06487">
    <property type="entry name" value="SAP18"/>
    <property type="match status" value="1"/>
</dbReference>
<dbReference type="GO" id="GO:0003714">
    <property type="term" value="F:transcription corepressor activity"/>
    <property type="evidence" value="ECO:0007669"/>
    <property type="project" value="TreeGrafter"/>
</dbReference>
<feature type="compositionally biased region" description="Low complexity" evidence="2">
    <location>
        <begin position="290"/>
        <end position="299"/>
    </location>
</feature>
<organism evidence="3 4">
    <name type="scientific">Plasmodium fragile</name>
    <dbReference type="NCBI Taxonomy" id="5857"/>
    <lineage>
        <taxon>Eukaryota</taxon>
        <taxon>Sar</taxon>
        <taxon>Alveolata</taxon>
        <taxon>Apicomplexa</taxon>
        <taxon>Aconoidasida</taxon>
        <taxon>Haemosporida</taxon>
        <taxon>Plasmodiidae</taxon>
        <taxon>Plasmodium</taxon>
        <taxon>Plasmodium (Plasmodium)</taxon>
    </lineage>
</organism>
<evidence type="ECO:0000256" key="2">
    <source>
        <dbReference type="SAM" id="MobiDB-lite"/>
    </source>
</evidence>
<dbReference type="InterPro" id="IPR010516">
    <property type="entry name" value="SAP18"/>
</dbReference>
<dbReference type="EMBL" id="KQ001652">
    <property type="protein sequence ID" value="KJP89373.1"/>
    <property type="molecule type" value="Genomic_DNA"/>
</dbReference>
<dbReference type="PANTHER" id="PTHR13082:SF0">
    <property type="entry name" value="HISTONE DEACETYLASE COMPLEX SUBUNIT SAP18"/>
    <property type="match status" value="1"/>
</dbReference>
<dbReference type="VEuPathDB" id="PlasmoDB:AK88_01039"/>
<dbReference type="Proteomes" id="UP000054561">
    <property type="component" value="Unassembled WGS sequence"/>
</dbReference>
<evidence type="ECO:0000313" key="3">
    <source>
        <dbReference type="EMBL" id="KJP89373.1"/>
    </source>
</evidence>
<evidence type="ECO:0000313" key="4">
    <source>
        <dbReference type="Proteomes" id="UP000054561"/>
    </source>
</evidence>
<proteinExistence type="inferred from homology"/>
<feature type="compositionally biased region" description="Basic and acidic residues" evidence="2">
    <location>
        <begin position="353"/>
        <end position="375"/>
    </location>
</feature>
<dbReference type="PANTHER" id="PTHR13082">
    <property type="entry name" value="SAP18"/>
    <property type="match status" value="1"/>
</dbReference>
<feature type="region of interest" description="Disordered" evidence="2">
    <location>
        <begin position="1"/>
        <end position="491"/>
    </location>
</feature>
<dbReference type="Gene3D" id="3.10.20.550">
    <property type="entry name" value="ASAP complex, SAP18 subunit"/>
    <property type="match status" value="1"/>
</dbReference>
<evidence type="ECO:0000256" key="1">
    <source>
        <dbReference type="ARBA" id="ARBA00009143"/>
    </source>
</evidence>
<feature type="compositionally biased region" description="Polar residues" evidence="2">
    <location>
        <begin position="1"/>
        <end position="18"/>
    </location>
</feature>
<protein>
    <recommendedName>
        <fullName evidence="5">Sin3 associated polypeptide p18-like protein</fullName>
    </recommendedName>
</protein>
<comment type="similarity">
    <text evidence="1">Belongs to the SAP18 family.</text>
</comment>
<reference evidence="3 4" key="1">
    <citation type="submission" date="2014-03" db="EMBL/GenBank/DDBJ databases">
        <title>The Genome Sequence of Plasmodium fragile nilgiri.</title>
        <authorList>
            <consortium name="The Broad Institute Genomics Platform"/>
            <consortium name="The Broad Institute Genome Sequencing Center for Infectious Disease"/>
            <person name="Neafsey D."/>
            <person name="Duraisingh M."/>
            <person name="Young S.K."/>
            <person name="Zeng Q."/>
            <person name="Gargeya S."/>
            <person name="Abouelleil A."/>
            <person name="Alvarado L."/>
            <person name="Chapman S.B."/>
            <person name="Gainer-Dewar J."/>
            <person name="Goldberg J."/>
            <person name="Griggs A."/>
            <person name="Gujja S."/>
            <person name="Hansen M."/>
            <person name="Howarth C."/>
            <person name="Imamovic A."/>
            <person name="Larimer J."/>
            <person name="Pearson M."/>
            <person name="Poon T.W."/>
            <person name="Priest M."/>
            <person name="Roberts A."/>
            <person name="Saif S."/>
            <person name="Shea T."/>
            <person name="Sykes S."/>
            <person name="Wortman J."/>
            <person name="Nusbaum C."/>
            <person name="Birren B."/>
        </authorList>
    </citation>
    <scope>NUCLEOTIDE SEQUENCE [LARGE SCALE GENOMIC DNA]</scope>
    <source>
        <strain evidence="4">nilgiri</strain>
    </source>
</reference>
<sequence>MSSSEESSFLQNDKGNNSDNEEGKENLVEKGGGSDEGSEVKLRSRSDVTNETDNLVKEDVEPSEGTSEHDKASAKGKPRKEYKRRTKEDASEKSYASCMSLHSLSDVANAEDVKRKSEKKMDKKSSSHRVKRHKGEKRRRRGSSSHGRSGSRRRSDIRRGRASSGESRYGRERKERKRKKEVKKKRKHKMGDGAGDGGGRYSKLSSFSLSSSYTDDDIDLESMSDFNYKRQKKIQKKATSDYPSSKNHHHRYGEEKGDRKKRHDETKRGSSNLVSKKKNGSTRGLSKDPSYSISLSSEGESTKRKKKKKKKKLAGERSGRRTKRGSTEEHNYKHNSRVHNGDDNKFNNAKYHYWRDNSGESPSEEHRMYDHDDGRSSLCKKHSQKGTTKGHTNIFEGDQKRGSEKRRMEKKKKSKIRKENKAYKASLHGRRSDADEYESTTDSTSNEVQSRSSHVPTRKKRKAYLSDAESTDLAVSLSSDDRSRARGRGSYHDTAVMVRSKRERTGGRVAAEGLHHNRYEDDDTYYFHSRLKRGDPFREGRPRMTDEEGVPIFRDREWQPYGGTHHREFEKKRKMYLERGDGIGHATYHHDTYDHVTYNHMARPNQQRNYDHSEYKKDVAVLIKTRRQEYYPQHGKHRFEQVSIPNGMINRDKTCPFLLRLFYKLDDEYNDVEDVNICKQSGVQSNELQIYGWLDITMREIVTLVKDFYQESRKRDAHWVFKVYSNENKKLTFLSRVHSTKYNYREDNKTLLSLDYEIGDILLLSIMFERQAT</sequence>
<name>A0A0D9QR09_PLAFR</name>
<feature type="compositionally biased region" description="Basic and acidic residues" evidence="2">
    <location>
        <begin position="313"/>
        <end position="332"/>
    </location>
</feature>
<dbReference type="OMA" id="THHREFE"/>
<feature type="compositionally biased region" description="Low complexity" evidence="2">
    <location>
        <begin position="202"/>
        <end position="212"/>
    </location>
</feature>
<keyword evidence="4" id="KW-1185">Reference proteome</keyword>
<dbReference type="GO" id="GO:0005634">
    <property type="term" value="C:nucleus"/>
    <property type="evidence" value="ECO:0007669"/>
    <property type="project" value="TreeGrafter"/>
</dbReference>
<feature type="compositionally biased region" description="Basic and acidic residues" evidence="2">
    <location>
        <begin position="111"/>
        <end position="125"/>
    </location>
</feature>
<feature type="compositionally biased region" description="Basic residues" evidence="2">
    <location>
        <begin position="174"/>
        <end position="189"/>
    </location>
</feature>
<gene>
    <name evidence="3" type="ORF">AK88_01039</name>
</gene>
<dbReference type="AlphaFoldDB" id="A0A0D9QR09"/>
<dbReference type="GeneID" id="24266353"/>
<feature type="compositionally biased region" description="Basic and acidic residues" evidence="2">
    <location>
        <begin position="38"/>
        <end position="73"/>
    </location>
</feature>
<feature type="compositionally biased region" description="Basic residues" evidence="2">
    <location>
        <begin position="303"/>
        <end position="312"/>
    </location>
</feature>
<dbReference type="InterPro" id="IPR042534">
    <property type="entry name" value="SAP18_sf"/>
</dbReference>